<dbReference type="Proteomes" id="UP000504607">
    <property type="component" value="Unplaced"/>
</dbReference>
<keyword evidence="3" id="KW-1185">Reference proteome</keyword>
<evidence type="ECO:0000313" key="4">
    <source>
        <dbReference type="RefSeq" id="XP_010909106.1"/>
    </source>
</evidence>
<dbReference type="GeneID" id="105035286"/>
<organism evidence="3 4">
    <name type="scientific">Elaeis guineensis var. tenera</name>
    <name type="common">Oil palm</name>
    <dbReference type="NCBI Taxonomy" id="51953"/>
    <lineage>
        <taxon>Eukaryota</taxon>
        <taxon>Viridiplantae</taxon>
        <taxon>Streptophyta</taxon>
        <taxon>Embryophyta</taxon>
        <taxon>Tracheophyta</taxon>
        <taxon>Spermatophyta</taxon>
        <taxon>Magnoliopsida</taxon>
        <taxon>Liliopsida</taxon>
        <taxon>Arecaceae</taxon>
        <taxon>Arecoideae</taxon>
        <taxon>Cocoseae</taxon>
        <taxon>Elaeidinae</taxon>
        <taxon>Elaeis</taxon>
    </lineage>
</organism>
<gene>
    <name evidence="4" type="primary">LOC105035286</name>
</gene>
<dbReference type="Gene3D" id="1.10.287.1490">
    <property type="match status" value="1"/>
</dbReference>
<dbReference type="KEGG" id="egu:105035286"/>
<keyword evidence="1" id="KW-0175">Coiled coil</keyword>
<reference evidence="4" key="1">
    <citation type="submission" date="2025-08" db="UniProtKB">
        <authorList>
            <consortium name="RefSeq"/>
        </authorList>
    </citation>
    <scope>IDENTIFICATION</scope>
</reference>
<protein>
    <submittedName>
        <fullName evidence="4">Daple-like protein isoform X1</fullName>
    </submittedName>
</protein>
<evidence type="ECO:0000313" key="3">
    <source>
        <dbReference type="Proteomes" id="UP000504607"/>
    </source>
</evidence>
<accession>A0A6I9QGD1</accession>
<sequence length="189" mass="22229">MALSPRLPRSIQESASSCSPSPTVRWPFADLFDSGLQDQISALKRCEQERQNLEYQIHSLDVRIERFDERLERLRNEENLSTDKLTKCITKQEKMEQEKVELENKEKDLFKRYNKLKTVQGFQNLQIENLAAQIQTLQTENESISTKLQRAYQKVKELHKENEVLQNVAEDSNHLLPIKKRNTSSAYHR</sequence>
<dbReference type="AlphaFoldDB" id="A0A6I9QGD1"/>
<dbReference type="InParanoid" id="A0A6I9QGD1"/>
<feature type="compositionally biased region" description="Polar residues" evidence="2">
    <location>
        <begin position="11"/>
        <end position="21"/>
    </location>
</feature>
<feature type="coiled-coil region" evidence="1">
    <location>
        <begin position="36"/>
        <end position="168"/>
    </location>
</feature>
<name>A0A6I9QGD1_ELAGV</name>
<dbReference type="RefSeq" id="XP_010909106.1">
    <property type="nucleotide sequence ID" value="XM_010910804.1"/>
</dbReference>
<proteinExistence type="predicted"/>
<dbReference type="OrthoDB" id="774151at2759"/>
<evidence type="ECO:0000256" key="2">
    <source>
        <dbReference type="SAM" id="MobiDB-lite"/>
    </source>
</evidence>
<feature type="region of interest" description="Disordered" evidence="2">
    <location>
        <begin position="1"/>
        <end position="21"/>
    </location>
</feature>
<evidence type="ECO:0000256" key="1">
    <source>
        <dbReference type="SAM" id="Coils"/>
    </source>
</evidence>